<sequence length="450" mass="51072">MVIIVKKKLTKGTCFPQPFHSSSLVIVVAANNRTLFLESISPTKSRGGQVCTCWMIPSGFITIVISSSVSYAISEEENFWEETERGMILNKRNDQEKPVDFRHLILNQFNAYRYKLQVMTTEDGHEGVWGCLKATWTKKVNKNFDGEFKKSSAVNTFGAESDGIQIVAQWFVGLRTCYMEEAKKKFQEVQELHFGLNYDEFSKTNGYYHRIIVAMLDTFLLTFCSYIDQLVYMSARVTFFTNTVFTISKAIGKSGKSWVNMAPFLSSSRFNVEMSGFSLYRGKTVRISSAPITIDITIFGPNCNPLACLWLVGKKLETTHLSEMILGPYHQLKLLQLLNGLLRDGFNLERGGAGATEIHCHWKWENDEKQERCDGYGWLLTLGKEIAFSLIQADSKKMAMSHNPCMEQFLTVCEALRNSFRKTVLLLIRFGGDYASESQDRSNRSQGGPL</sequence>
<keyword evidence="2" id="KW-1185">Reference proteome</keyword>
<accession>A0ACB9H1C1</accession>
<proteinExistence type="predicted"/>
<protein>
    <submittedName>
        <fullName evidence="1">Uncharacterized protein</fullName>
    </submittedName>
</protein>
<evidence type="ECO:0000313" key="1">
    <source>
        <dbReference type="EMBL" id="KAI3789238.1"/>
    </source>
</evidence>
<name>A0ACB9H1C1_CICIN</name>
<evidence type="ECO:0000313" key="2">
    <source>
        <dbReference type="Proteomes" id="UP001055811"/>
    </source>
</evidence>
<reference evidence="2" key="1">
    <citation type="journal article" date="2022" name="Mol. Ecol. Resour.">
        <title>The genomes of chicory, endive, great burdock and yacon provide insights into Asteraceae palaeo-polyploidization history and plant inulin production.</title>
        <authorList>
            <person name="Fan W."/>
            <person name="Wang S."/>
            <person name="Wang H."/>
            <person name="Wang A."/>
            <person name="Jiang F."/>
            <person name="Liu H."/>
            <person name="Zhao H."/>
            <person name="Xu D."/>
            <person name="Zhang Y."/>
        </authorList>
    </citation>
    <scope>NUCLEOTIDE SEQUENCE [LARGE SCALE GENOMIC DNA]</scope>
    <source>
        <strain evidence="2">cv. Punajuju</strain>
    </source>
</reference>
<reference evidence="1 2" key="2">
    <citation type="journal article" date="2022" name="Mol. Ecol. Resour.">
        <title>The genomes of chicory, endive, great burdock and yacon provide insights into Asteraceae paleo-polyploidization history and plant inulin production.</title>
        <authorList>
            <person name="Fan W."/>
            <person name="Wang S."/>
            <person name="Wang H."/>
            <person name="Wang A."/>
            <person name="Jiang F."/>
            <person name="Liu H."/>
            <person name="Zhao H."/>
            <person name="Xu D."/>
            <person name="Zhang Y."/>
        </authorList>
    </citation>
    <scope>NUCLEOTIDE SEQUENCE [LARGE SCALE GENOMIC DNA]</scope>
    <source>
        <strain evidence="2">cv. Punajuju</strain>
        <tissue evidence="1">Leaves</tissue>
    </source>
</reference>
<dbReference type="EMBL" id="CM042009">
    <property type="protein sequence ID" value="KAI3789238.1"/>
    <property type="molecule type" value="Genomic_DNA"/>
</dbReference>
<comment type="caution">
    <text evidence="1">The sequence shown here is derived from an EMBL/GenBank/DDBJ whole genome shotgun (WGS) entry which is preliminary data.</text>
</comment>
<dbReference type="Proteomes" id="UP001055811">
    <property type="component" value="Linkage Group LG01"/>
</dbReference>
<organism evidence="1 2">
    <name type="scientific">Cichorium intybus</name>
    <name type="common">Chicory</name>
    <dbReference type="NCBI Taxonomy" id="13427"/>
    <lineage>
        <taxon>Eukaryota</taxon>
        <taxon>Viridiplantae</taxon>
        <taxon>Streptophyta</taxon>
        <taxon>Embryophyta</taxon>
        <taxon>Tracheophyta</taxon>
        <taxon>Spermatophyta</taxon>
        <taxon>Magnoliopsida</taxon>
        <taxon>eudicotyledons</taxon>
        <taxon>Gunneridae</taxon>
        <taxon>Pentapetalae</taxon>
        <taxon>asterids</taxon>
        <taxon>campanulids</taxon>
        <taxon>Asterales</taxon>
        <taxon>Asteraceae</taxon>
        <taxon>Cichorioideae</taxon>
        <taxon>Cichorieae</taxon>
        <taxon>Cichoriinae</taxon>
        <taxon>Cichorium</taxon>
    </lineage>
</organism>
<gene>
    <name evidence="1" type="ORF">L2E82_02030</name>
</gene>